<proteinExistence type="predicted"/>
<dbReference type="EMBL" id="JAHHUM010002643">
    <property type="protein sequence ID" value="KAK5601853.1"/>
    <property type="molecule type" value="Genomic_DNA"/>
</dbReference>
<accession>A0AAV9QWI9</accession>
<evidence type="ECO:0000313" key="1">
    <source>
        <dbReference type="EMBL" id="KAK5601853.1"/>
    </source>
</evidence>
<dbReference type="AlphaFoldDB" id="A0AAV9QWI9"/>
<evidence type="ECO:0000313" key="2">
    <source>
        <dbReference type="Proteomes" id="UP001311232"/>
    </source>
</evidence>
<protein>
    <submittedName>
        <fullName evidence="1">Uncharacterized protein</fullName>
    </submittedName>
</protein>
<dbReference type="Proteomes" id="UP001311232">
    <property type="component" value="Unassembled WGS sequence"/>
</dbReference>
<sequence>MCPRSSQSTQSPCALCQTPSNCPHRRGGFQYLVDREGCDPEERSWVLQSFILDDSLITDYESLLPSCLSGLPGSGCCFPVLTPGSYWRIPGPQISSHLPPHKIFRIISSTAGNLKASHFPLHCATCVPSDAQVNILNTLFLRPPSHILTELTPQIALISMALLSEATS</sequence>
<organism evidence="1 2">
    <name type="scientific">Crenichthys baileyi</name>
    <name type="common">White River springfish</name>
    <dbReference type="NCBI Taxonomy" id="28760"/>
    <lineage>
        <taxon>Eukaryota</taxon>
        <taxon>Metazoa</taxon>
        <taxon>Chordata</taxon>
        <taxon>Craniata</taxon>
        <taxon>Vertebrata</taxon>
        <taxon>Euteleostomi</taxon>
        <taxon>Actinopterygii</taxon>
        <taxon>Neopterygii</taxon>
        <taxon>Teleostei</taxon>
        <taxon>Neoteleostei</taxon>
        <taxon>Acanthomorphata</taxon>
        <taxon>Ovalentaria</taxon>
        <taxon>Atherinomorphae</taxon>
        <taxon>Cyprinodontiformes</taxon>
        <taxon>Goodeidae</taxon>
        <taxon>Crenichthys</taxon>
    </lineage>
</organism>
<name>A0AAV9QWI9_9TELE</name>
<comment type="caution">
    <text evidence="1">The sequence shown here is derived from an EMBL/GenBank/DDBJ whole genome shotgun (WGS) entry which is preliminary data.</text>
</comment>
<gene>
    <name evidence="1" type="ORF">CRENBAI_019689</name>
</gene>
<reference evidence="1 2" key="1">
    <citation type="submission" date="2021-06" db="EMBL/GenBank/DDBJ databases">
        <authorList>
            <person name="Palmer J.M."/>
        </authorList>
    </citation>
    <scope>NUCLEOTIDE SEQUENCE [LARGE SCALE GENOMIC DNA]</scope>
    <source>
        <strain evidence="1 2">MEX-2019</strain>
        <tissue evidence="1">Muscle</tissue>
    </source>
</reference>
<keyword evidence="2" id="KW-1185">Reference proteome</keyword>